<proteinExistence type="predicted"/>
<dbReference type="GO" id="GO:0005524">
    <property type="term" value="F:ATP binding"/>
    <property type="evidence" value="ECO:0007669"/>
    <property type="project" value="UniProtKB-UniRule"/>
</dbReference>
<organism evidence="6 7">
    <name type="scientific">Dickeya poaceiphila</name>
    <dbReference type="NCBI Taxonomy" id="568768"/>
    <lineage>
        <taxon>Bacteria</taxon>
        <taxon>Pseudomonadati</taxon>
        <taxon>Pseudomonadota</taxon>
        <taxon>Gammaproteobacteria</taxon>
        <taxon>Enterobacterales</taxon>
        <taxon>Pectobacteriaceae</taxon>
        <taxon>Dickeya</taxon>
    </lineage>
</organism>
<keyword evidence="7" id="KW-1185">Reference proteome</keyword>
<dbReference type="Proteomes" id="UP000320591">
    <property type="component" value="Chromosome"/>
</dbReference>
<reference evidence="6 7" key="1">
    <citation type="journal article" date="2019" name="Environ. Microbiol.">
        <title>The phytopathogenic nature of Dickeya aquatica 174/2 and the dynamic early evolution of Dickeya pathogenicity.</title>
        <authorList>
            <person name="Duprey A."/>
            <person name="Taib N."/>
            <person name="Leonard S."/>
            <person name="Garin T."/>
            <person name="Flandrois J.P."/>
            <person name="Nasser W."/>
            <person name="Brochier-Armanet C."/>
            <person name="Reverchon S."/>
        </authorList>
    </citation>
    <scope>NUCLEOTIDE SEQUENCE [LARGE SCALE GENOMIC DNA]</scope>
    <source>
        <strain evidence="6 7">NCPPB 569</strain>
    </source>
</reference>
<dbReference type="AlphaFoldDB" id="A0A5Q2V7R5"/>
<dbReference type="InterPro" id="IPR011761">
    <property type="entry name" value="ATP-grasp"/>
</dbReference>
<evidence type="ECO:0000259" key="5">
    <source>
        <dbReference type="PROSITE" id="PS50975"/>
    </source>
</evidence>
<keyword evidence="1" id="KW-0436">Ligase</keyword>
<gene>
    <name evidence="6" type="ORF">Dpoa569_0001744</name>
</gene>
<dbReference type="Pfam" id="PF13535">
    <property type="entry name" value="ATP-grasp_4"/>
    <property type="match status" value="1"/>
</dbReference>
<dbReference type="PANTHER" id="PTHR43585">
    <property type="entry name" value="FUMIPYRROLE BIOSYNTHESIS PROTEIN C"/>
    <property type="match status" value="1"/>
</dbReference>
<evidence type="ECO:0000313" key="7">
    <source>
        <dbReference type="Proteomes" id="UP000320591"/>
    </source>
</evidence>
<protein>
    <submittedName>
        <fullName evidence="6">ATP-grasp domain-containing protein</fullName>
    </submittedName>
</protein>
<evidence type="ECO:0000256" key="3">
    <source>
        <dbReference type="ARBA" id="ARBA00022840"/>
    </source>
</evidence>
<evidence type="ECO:0000256" key="1">
    <source>
        <dbReference type="ARBA" id="ARBA00022598"/>
    </source>
</evidence>
<sequence length="397" mass="44824">MMKYLIFVESNTTGTGEIFLERASKAGYEPVLMYRDGNRYHFLNKAPFRTIKVDTSNIDHILHSVASELGTENVAGVWSTSEYYISTASELASLLNLPSLDCERIKAVRNKKFQREQLNRHQLSYTPFSEITDKAAVLHFVHSVGFPVIIKPVDCSGSVGVLAISDENELLRALSTVFGSSVSTTEWIIEKYYPGEQYSVEVFNSNIVGITHQHYDYFPRMIAVGHDFPALLETEKTTALTTLIGRVISLFGLTSGPVHIEVRFLQDENIKIIEVNPRLAGGYIPEIFRLSTGSDLIKACIDYCTGNIVDLSKPENNFSAIRFIVKGNKLNHRVFRCLKEKCQEAVLCFDENKRKESIFHGDFRDRYGHIIVMTPNVSAREDVIEILNNSSYPVMDT</sequence>
<dbReference type="Gene3D" id="3.30.470.20">
    <property type="entry name" value="ATP-grasp fold, B domain"/>
    <property type="match status" value="1"/>
</dbReference>
<dbReference type="PANTHER" id="PTHR43585:SF2">
    <property type="entry name" value="ATP-GRASP ENZYME FSQD"/>
    <property type="match status" value="1"/>
</dbReference>
<name>A0A5Q2V7R5_9GAMM</name>
<dbReference type="InterPro" id="IPR052032">
    <property type="entry name" value="ATP-dep_AA_Ligase"/>
</dbReference>
<dbReference type="KEGG" id="dic:Dpoa569_0001744"/>
<dbReference type="Gene3D" id="3.40.50.20">
    <property type="match status" value="1"/>
</dbReference>
<keyword evidence="2 4" id="KW-0547">Nucleotide-binding</keyword>
<feature type="domain" description="ATP-grasp" evidence="5">
    <location>
        <begin position="115"/>
        <end position="305"/>
    </location>
</feature>
<dbReference type="GO" id="GO:0016874">
    <property type="term" value="F:ligase activity"/>
    <property type="evidence" value="ECO:0007669"/>
    <property type="project" value="UniProtKB-KW"/>
</dbReference>
<dbReference type="GO" id="GO:0046872">
    <property type="term" value="F:metal ion binding"/>
    <property type="evidence" value="ECO:0007669"/>
    <property type="project" value="InterPro"/>
</dbReference>
<dbReference type="EMBL" id="CP042220">
    <property type="protein sequence ID" value="QGH59313.1"/>
    <property type="molecule type" value="Genomic_DNA"/>
</dbReference>
<dbReference type="SUPFAM" id="SSF56059">
    <property type="entry name" value="Glutathione synthetase ATP-binding domain-like"/>
    <property type="match status" value="1"/>
</dbReference>
<dbReference type="OrthoDB" id="24041at2"/>
<evidence type="ECO:0000313" key="6">
    <source>
        <dbReference type="EMBL" id="QGH59313.1"/>
    </source>
</evidence>
<dbReference type="PROSITE" id="PS00867">
    <property type="entry name" value="CPSASE_2"/>
    <property type="match status" value="1"/>
</dbReference>
<dbReference type="PROSITE" id="PS50975">
    <property type="entry name" value="ATP_GRASP"/>
    <property type="match status" value="1"/>
</dbReference>
<evidence type="ECO:0000256" key="2">
    <source>
        <dbReference type="ARBA" id="ARBA00022741"/>
    </source>
</evidence>
<dbReference type="InterPro" id="IPR005479">
    <property type="entry name" value="CPAse_ATP-bd"/>
</dbReference>
<keyword evidence="3 4" id="KW-0067">ATP-binding</keyword>
<accession>A0A5Q2V7R5</accession>
<evidence type="ECO:0000256" key="4">
    <source>
        <dbReference type="PROSITE-ProRule" id="PRU00409"/>
    </source>
</evidence>
<dbReference type="STRING" id="568768.GCA_000406125_02094"/>